<dbReference type="GO" id="GO:0051301">
    <property type="term" value="P:cell division"/>
    <property type="evidence" value="ECO:0007669"/>
    <property type="project" value="UniProtKB-KW"/>
</dbReference>
<evidence type="ECO:0000256" key="2">
    <source>
        <dbReference type="ARBA" id="ARBA00022618"/>
    </source>
</evidence>
<evidence type="ECO:0000256" key="6">
    <source>
        <dbReference type="ARBA" id="ARBA00023306"/>
    </source>
</evidence>
<protein>
    <recommendedName>
        <fullName evidence="7 8">Cell division protein FtsL</fullName>
    </recommendedName>
</protein>
<evidence type="ECO:0000256" key="4">
    <source>
        <dbReference type="ARBA" id="ARBA00022989"/>
    </source>
</evidence>
<evidence type="ECO:0000256" key="5">
    <source>
        <dbReference type="ARBA" id="ARBA00023136"/>
    </source>
</evidence>
<name>A0ABS6JRV9_9BACI</name>
<comment type="similarity">
    <text evidence="7">Belongs to the FtsL family.</text>
</comment>
<dbReference type="EMBL" id="JAHQCR010000017">
    <property type="protein sequence ID" value="MBU9720449.1"/>
    <property type="molecule type" value="Genomic_DNA"/>
</dbReference>
<reference evidence="9 10" key="1">
    <citation type="submission" date="2021-06" db="EMBL/GenBank/DDBJ databases">
        <title>Bacillus sp. RD4P76, an endophyte from a halophyte.</title>
        <authorList>
            <person name="Sun J.-Q."/>
        </authorList>
    </citation>
    <scope>NUCLEOTIDE SEQUENCE [LARGE SCALE GENOMIC DNA]</scope>
    <source>
        <strain evidence="9 10">JCM 17098</strain>
    </source>
</reference>
<dbReference type="InterPro" id="IPR011922">
    <property type="entry name" value="Cell_div_FtsL"/>
</dbReference>
<organism evidence="9 10">
    <name type="scientific">Evansella alkalicola</name>
    <dbReference type="NCBI Taxonomy" id="745819"/>
    <lineage>
        <taxon>Bacteria</taxon>
        <taxon>Bacillati</taxon>
        <taxon>Bacillota</taxon>
        <taxon>Bacilli</taxon>
        <taxon>Bacillales</taxon>
        <taxon>Bacillaceae</taxon>
        <taxon>Evansella</taxon>
    </lineage>
</organism>
<comment type="subcellular location">
    <subcellularLocation>
        <location evidence="7">Cell membrane</location>
        <topology evidence="7">Single-pass type II membrane protein</topology>
    </subcellularLocation>
    <text evidence="7">Localizes to the division septum where it forms a ring structure.</text>
</comment>
<evidence type="ECO:0000256" key="8">
    <source>
        <dbReference type="NCBIfam" id="TIGR02209"/>
    </source>
</evidence>
<keyword evidence="3 7" id="KW-0812">Transmembrane</keyword>
<dbReference type="HAMAP" id="MF_00910">
    <property type="entry name" value="FtsL"/>
    <property type="match status" value="1"/>
</dbReference>
<evidence type="ECO:0000256" key="3">
    <source>
        <dbReference type="ARBA" id="ARBA00022692"/>
    </source>
</evidence>
<evidence type="ECO:0000313" key="9">
    <source>
        <dbReference type="EMBL" id="MBU9720449.1"/>
    </source>
</evidence>
<keyword evidence="2 7" id="KW-0132">Cell division</keyword>
<keyword evidence="6 7" id="KW-0131">Cell cycle</keyword>
<dbReference type="Pfam" id="PF04977">
    <property type="entry name" value="DivIC"/>
    <property type="match status" value="1"/>
</dbReference>
<keyword evidence="5 7" id="KW-0472">Membrane</keyword>
<keyword evidence="10" id="KW-1185">Reference proteome</keyword>
<dbReference type="Proteomes" id="UP000790580">
    <property type="component" value="Unassembled WGS sequence"/>
</dbReference>
<keyword evidence="1 7" id="KW-1003">Cell membrane</keyword>
<comment type="caution">
    <text evidence="9">The sequence shown here is derived from an EMBL/GenBank/DDBJ whole genome shotgun (WGS) entry which is preliminary data.</text>
</comment>
<evidence type="ECO:0000313" key="10">
    <source>
        <dbReference type="Proteomes" id="UP000790580"/>
    </source>
</evidence>
<dbReference type="RefSeq" id="WP_088075806.1">
    <property type="nucleotide sequence ID" value="NZ_JAHQCR010000017.1"/>
</dbReference>
<dbReference type="InterPro" id="IPR007060">
    <property type="entry name" value="FtsL/DivIC"/>
</dbReference>
<sequence>MSPLVEKQILQPNHQQNHKEKRVVKQSVYKSRITKGEKLFYLTALIGIVFVFYLVLSNYASIYMANHQIQQAELQIQEQQSVNEGLGLQVMELSDPERILDKAKDMGMVLREENVRYTHSND</sequence>
<evidence type="ECO:0000256" key="7">
    <source>
        <dbReference type="HAMAP-Rule" id="MF_00910"/>
    </source>
</evidence>
<dbReference type="NCBIfam" id="TIGR02209">
    <property type="entry name" value="ftsL_broad"/>
    <property type="match status" value="1"/>
</dbReference>
<evidence type="ECO:0000256" key="1">
    <source>
        <dbReference type="ARBA" id="ARBA00022475"/>
    </source>
</evidence>
<proteinExistence type="inferred from homology"/>
<feature type="transmembrane region" description="Helical" evidence="7">
    <location>
        <begin position="39"/>
        <end position="60"/>
    </location>
</feature>
<gene>
    <name evidence="7 9" type="primary">ftsL</name>
    <name evidence="9" type="ORF">KS407_03205</name>
</gene>
<accession>A0ABS6JRV9</accession>
<comment type="function">
    <text evidence="7">Essential cell division protein.</text>
</comment>
<keyword evidence="4 7" id="KW-1133">Transmembrane helix</keyword>